<dbReference type="GO" id="GO:0006633">
    <property type="term" value="P:fatty acid biosynthetic process"/>
    <property type="evidence" value="ECO:0007669"/>
    <property type="project" value="InterPro"/>
</dbReference>
<dbReference type="RefSeq" id="WP_326840847.1">
    <property type="nucleotide sequence ID" value="NZ_SVNY01000007.1"/>
</dbReference>
<dbReference type="Pfam" id="PF01643">
    <property type="entry name" value="Acyl-ACP_TE"/>
    <property type="match status" value="1"/>
</dbReference>
<evidence type="ECO:0000313" key="3">
    <source>
        <dbReference type="EMBL" id="MBE6834366.1"/>
    </source>
</evidence>
<proteinExistence type="predicted"/>
<name>A0A928KYE7_9FIRM</name>
<reference evidence="3" key="1">
    <citation type="submission" date="2019-04" db="EMBL/GenBank/DDBJ databases">
        <title>Evolution of Biomass-Degrading Anaerobic Consortia Revealed by Metagenomics.</title>
        <authorList>
            <person name="Peng X."/>
        </authorList>
    </citation>
    <scope>NUCLEOTIDE SEQUENCE</scope>
    <source>
        <strain evidence="3">SIG551</strain>
    </source>
</reference>
<evidence type="ECO:0000313" key="4">
    <source>
        <dbReference type="Proteomes" id="UP000754750"/>
    </source>
</evidence>
<sequence length="242" mass="27574">MGLNAKLSEYTQQVKLTTYDMDANNTLRPSAMLRYCQEVCELHLACYGLTHEKMQGDGIVFVFTRAGGMVHRWPRQHDPVTIVTRACGVVGVQFYRSFNFYCGDEHLAEVLQASVVVSTQEHRLLRPKAFLDYGVGAGENTGQKLDRMNLPKEMPVVGEREVRYSDLDYNGHVNNSVYSDIFCDYVPGGMHGRALREFQIHYVLESREGEVLQIQRNERDGQILMRGVNPRGVSFEYVGRVE</sequence>
<evidence type="ECO:0000259" key="2">
    <source>
        <dbReference type="Pfam" id="PF20791"/>
    </source>
</evidence>
<dbReference type="SUPFAM" id="SSF54637">
    <property type="entry name" value="Thioesterase/thiol ester dehydrase-isomerase"/>
    <property type="match status" value="2"/>
</dbReference>
<dbReference type="GO" id="GO:0016790">
    <property type="term" value="F:thiolester hydrolase activity"/>
    <property type="evidence" value="ECO:0007669"/>
    <property type="project" value="InterPro"/>
</dbReference>
<dbReference type="Proteomes" id="UP000754750">
    <property type="component" value="Unassembled WGS sequence"/>
</dbReference>
<organism evidence="3 4">
    <name type="scientific">Faecalispora sporosphaeroides</name>
    <dbReference type="NCBI Taxonomy" id="1549"/>
    <lineage>
        <taxon>Bacteria</taxon>
        <taxon>Bacillati</taxon>
        <taxon>Bacillota</taxon>
        <taxon>Clostridia</taxon>
        <taxon>Eubacteriales</taxon>
        <taxon>Oscillospiraceae</taxon>
        <taxon>Faecalispora</taxon>
    </lineage>
</organism>
<feature type="domain" description="Acyl-ACP thioesterase-like C-terminal" evidence="2">
    <location>
        <begin position="159"/>
        <end position="216"/>
    </location>
</feature>
<comment type="caution">
    <text evidence="3">The sequence shown here is derived from an EMBL/GenBank/DDBJ whole genome shotgun (WGS) entry which is preliminary data.</text>
</comment>
<dbReference type="InterPro" id="IPR029069">
    <property type="entry name" value="HotDog_dom_sf"/>
</dbReference>
<dbReference type="Gene3D" id="3.10.129.10">
    <property type="entry name" value="Hotdog Thioesterase"/>
    <property type="match status" value="1"/>
</dbReference>
<gene>
    <name evidence="3" type="ORF">E7512_12465</name>
</gene>
<feature type="domain" description="Acyl-ACP thioesterase N-terminal hotdog" evidence="1">
    <location>
        <begin position="9"/>
        <end position="123"/>
    </location>
</feature>
<protein>
    <submittedName>
        <fullName evidence="3">Acyl-ACP thioesterase</fullName>
    </submittedName>
</protein>
<evidence type="ECO:0000259" key="1">
    <source>
        <dbReference type="Pfam" id="PF01643"/>
    </source>
</evidence>
<dbReference type="EMBL" id="SVNY01000007">
    <property type="protein sequence ID" value="MBE6834366.1"/>
    <property type="molecule type" value="Genomic_DNA"/>
</dbReference>
<dbReference type="Pfam" id="PF20791">
    <property type="entry name" value="Acyl-ACP_TE_C"/>
    <property type="match status" value="1"/>
</dbReference>
<dbReference type="InterPro" id="IPR049427">
    <property type="entry name" value="Acyl-ACP_TE_C"/>
</dbReference>
<dbReference type="InterPro" id="IPR002864">
    <property type="entry name" value="Acyl-ACP_thioesterase_NHD"/>
</dbReference>
<accession>A0A928KYE7</accession>
<dbReference type="AlphaFoldDB" id="A0A928KYE7"/>